<dbReference type="EMBL" id="MUAJ01000065">
    <property type="protein sequence ID" value="OOR07644.1"/>
    <property type="molecule type" value="Genomic_DNA"/>
</dbReference>
<accession>A0A1S9TCC6</accession>
<dbReference type="InterPro" id="IPR036388">
    <property type="entry name" value="WH-like_DNA-bd_sf"/>
</dbReference>
<dbReference type="Pfam" id="PF13814">
    <property type="entry name" value="Replic_Relax"/>
    <property type="match status" value="1"/>
</dbReference>
<dbReference type="Proteomes" id="UP000190906">
    <property type="component" value="Unassembled WGS sequence"/>
</dbReference>
<gene>
    <name evidence="1" type="ORF">BW897_30075</name>
</gene>
<dbReference type="InterPro" id="IPR025855">
    <property type="entry name" value="Replic_Relax"/>
</dbReference>
<evidence type="ECO:0008006" key="3">
    <source>
        <dbReference type="Google" id="ProtNLM"/>
    </source>
</evidence>
<sequence length="277" mass="32872">MILTTEDEQLLMDIHTHIYLDFEYIRIKNYPNHKEKSVYARLAKLEKENYIKSERHPVASIRGKRRRSGNGSNIYTLDKYGVEMVRELRGEVHWNYKWSNRVATFVYHSLMLAHVECAMLEQSKADIPIGIKEWINEARGTFQYDKNKSAVIRPDGLAVIGLKNRVEGNYGLFLEMERTYGTKEVIEKKLRRYNDFLSREESVKKYDRYAGLTYPIEKWRLIFIAGNEGRQKELLRYMQEMESPQVPVYVVMFEEVLQNPFGAIYRNIENPKEKVRL</sequence>
<protein>
    <recommendedName>
        <fullName evidence="3">Replication-relaxation</fullName>
    </recommendedName>
</protein>
<evidence type="ECO:0000313" key="2">
    <source>
        <dbReference type="Proteomes" id="UP000190906"/>
    </source>
</evidence>
<dbReference type="AlphaFoldDB" id="A0A1S9TCC6"/>
<reference evidence="1 2" key="1">
    <citation type="submission" date="2017-01" db="EMBL/GenBank/DDBJ databases">
        <title>Bacillus cereus isolates.</title>
        <authorList>
            <person name="Beno S.M."/>
        </authorList>
    </citation>
    <scope>NUCLEOTIDE SEQUENCE [LARGE SCALE GENOMIC DNA]</scope>
    <source>
        <strain evidence="1 2">FSL H8-0485</strain>
    </source>
</reference>
<dbReference type="RefSeq" id="WP_078205689.1">
    <property type="nucleotide sequence ID" value="NZ_MUAJ01000065.1"/>
</dbReference>
<dbReference type="Gene3D" id="1.10.10.10">
    <property type="entry name" value="Winged helix-like DNA-binding domain superfamily/Winged helix DNA-binding domain"/>
    <property type="match status" value="1"/>
</dbReference>
<comment type="caution">
    <text evidence="1">The sequence shown here is derived from an EMBL/GenBank/DDBJ whole genome shotgun (WGS) entry which is preliminary data.</text>
</comment>
<organism evidence="1 2">
    <name type="scientific">Bacillus cereus</name>
    <dbReference type="NCBI Taxonomy" id="1396"/>
    <lineage>
        <taxon>Bacteria</taxon>
        <taxon>Bacillati</taxon>
        <taxon>Bacillota</taxon>
        <taxon>Bacilli</taxon>
        <taxon>Bacillales</taxon>
        <taxon>Bacillaceae</taxon>
        <taxon>Bacillus</taxon>
        <taxon>Bacillus cereus group</taxon>
    </lineage>
</organism>
<proteinExistence type="predicted"/>
<evidence type="ECO:0000313" key="1">
    <source>
        <dbReference type="EMBL" id="OOR07644.1"/>
    </source>
</evidence>
<name>A0A1S9TCC6_BACCE</name>